<evidence type="ECO:0000256" key="5">
    <source>
        <dbReference type="SAM" id="Phobius"/>
    </source>
</evidence>
<dbReference type="AlphaFoldDB" id="A0A7K9BTC4"/>
<evidence type="ECO:0000313" key="9">
    <source>
        <dbReference type="Proteomes" id="UP000574528"/>
    </source>
</evidence>
<comment type="subcellular location">
    <subcellularLocation>
        <location evidence="1">Membrane</location>
        <topology evidence="1">Multi-pass membrane protein</topology>
    </subcellularLocation>
</comment>
<dbReference type="Gene3D" id="1.20.1540.10">
    <property type="entry name" value="Rhomboid-like"/>
    <property type="match status" value="1"/>
</dbReference>
<evidence type="ECO:0000256" key="1">
    <source>
        <dbReference type="ARBA" id="ARBA00004141"/>
    </source>
</evidence>
<evidence type="ECO:0000259" key="7">
    <source>
        <dbReference type="Pfam" id="PF01694"/>
    </source>
</evidence>
<organism evidence="8 9">
    <name type="scientific">Psilopogon haemacephalus</name>
    <name type="common">coppersmith barbet</name>
    <dbReference type="NCBI Taxonomy" id="2585815"/>
    <lineage>
        <taxon>Eukaryota</taxon>
        <taxon>Metazoa</taxon>
        <taxon>Chordata</taxon>
        <taxon>Craniata</taxon>
        <taxon>Vertebrata</taxon>
        <taxon>Euteleostomi</taxon>
        <taxon>Archelosauria</taxon>
        <taxon>Archosauria</taxon>
        <taxon>Dinosauria</taxon>
        <taxon>Saurischia</taxon>
        <taxon>Theropoda</taxon>
        <taxon>Coelurosauria</taxon>
        <taxon>Aves</taxon>
        <taxon>Neognathae</taxon>
        <taxon>Neoaves</taxon>
        <taxon>Telluraves</taxon>
        <taxon>Coraciimorphae</taxon>
        <taxon>Piciformes</taxon>
        <taxon>Megalaimidae</taxon>
        <taxon>Psilopogon</taxon>
    </lineage>
</organism>
<evidence type="ECO:0000256" key="3">
    <source>
        <dbReference type="ARBA" id="ARBA00022989"/>
    </source>
</evidence>
<dbReference type="InterPro" id="IPR035952">
    <property type="entry name" value="Rhomboid-like_sf"/>
</dbReference>
<feature type="transmembrane region" description="Helical" evidence="5">
    <location>
        <begin position="55"/>
        <end position="79"/>
    </location>
</feature>
<name>A0A7K9BTC4_9PICI</name>
<dbReference type="PANTHER" id="PTHR43066:SF13">
    <property type="entry name" value="RHOMBOID DOMAIN-CONTAINING PROTEIN 2"/>
    <property type="match status" value="1"/>
</dbReference>
<gene>
    <name evidence="8" type="primary">Rhbdd2</name>
    <name evidence="8" type="ORF">PSIHAE_R02546</name>
</gene>
<feature type="chain" id="PRO_5029853023" evidence="6">
    <location>
        <begin position="29"/>
        <end position="267"/>
    </location>
</feature>
<feature type="transmembrane region" description="Helical" evidence="5">
    <location>
        <begin position="173"/>
        <end position="190"/>
    </location>
</feature>
<dbReference type="Proteomes" id="UP000574528">
    <property type="component" value="Unassembled WGS sequence"/>
</dbReference>
<keyword evidence="2 5" id="KW-0812">Transmembrane</keyword>
<dbReference type="SUPFAM" id="SSF144091">
    <property type="entry name" value="Rhomboid-like"/>
    <property type="match status" value="1"/>
</dbReference>
<accession>A0A7K9BTC4</accession>
<keyword evidence="9" id="KW-1185">Reference proteome</keyword>
<comment type="caution">
    <text evidence="8">The sequence shown here is derived from an EMBL/GenBank/DDBJ whole genome shotgun (WGS) entry which is preliminary data.</text>
</comment>
<keyword evidence="3 5" id="KW-1133">Transmembrane helix</keyword>
<keyword evidence="4 5" id="KW-0472">Membrane</keyword>
<feature type="signal peptide" evidence="6">
    <location>
        <begin position="1"/>
        <end position="28"/>
    </location>
</feature>
<dbReference type="EMBL" id="VWZI01005584">
    <property type="protein sequence ID" value="NXG43553.1"/>
    <property type="molecule type" value="Genomic_DNA"/>
</dbReference>
<feature type="non-terminal residue" evidence="8">
    <location>
        <position position="267"/>
    </location>
</feature>
<proteinExistence type="predicted"/>
<dbReference type="Pfam" id="PF01694">
    <property type="entry name" value="Rhomboid"/>
    <property type="match status" value="1"/>
</dbReference>
<reference evidence="8 9" key="1">
    <citation type="submission" date="2019-09" db="EMBL/GenBank/DDBJ databases">
        <title>Bird 10,000 Genomes (B10K) Project - Family phase.</title>
        <authorList>
            <person name="Zhang G."/>
        </authorList>
    </citation>
    <scope>NUCLEOTIDE SEQUENCE [LARGE SCALE GENOMIC DNA]</scope>
    <source>
        <strain evidence="8">B10K-DU-001-24</strain>
        <tissue evidence="8">Muscle</tissue>
    </source>
</reference>
<feature type="non-terminal residue" evidence="8">
    <location>
        <position position="1"/>
    </location>
</feature>
<feature type="transmembrane region" description="Helical" evidence="5">
    <location>
        <begin position="146"/>
        <end position="168"/>
    </location>
</feature>
<evidence type="ECO:0000256" key="4">
    <source>
        <dbReference type="ARBA" id="ARBA00023136"/>
    </source>
</evidence>
<evidence type="ECO:0000256" key="6">
    <source>
        <dbReference type="SAM" id="SignalP"/>
    </source>
</evidence>
<dbReference type="GO" id="GO:0016020">
    <property type="term" value="C:membrane"/>
    <property type="evidence" value="ECO:0007669"/>
    <property type="project" value="UniProtKB-SubCell"/>
</dbReference>
<evidence type="ECO:0000256" key="2">
    <source>
        <dbReference type="ARBA" id="ARBA00022692"/>
    </source>
</evidence>
<sequence length="267" mass="28555">GGGRSMAAGLRRPPAATALTLLLSIAVSAPGLLRAPAAASSLRDAALRAGEVHRLLTYTLLYEDLPSLACGAVLIWYFSGSFERSVGTVRHCFLTSAFALLTALLHLALQTFLSRLWEVEDAKGFMPVAFATLGVSTSRSPMRRSLLFGLRVPVALVPWVLLCLACFVPSSSLLGNLCGLLIGALYGLGYCSCLDFSEPVASKLDQMLPFSLLRRIPGLSYIPGSLAERRAFESCKLMATPGTYPTQSYHCSSPRALPASQMHVPGY</sequence>
<dbReference type="PANTHER" id="PTHR43066">
    <property type="entry name" value="RHOMBOID-RELATED PROTEIN"/>
    <property type="match status" value="1"/>
</dbReference>
<dbReference type="InterPro" id="IPR022764">
    <property type="entry name" value="Peptidase_S54_rhomboid_dom"/>
</dbReference>
<feature type="domain" description="Peptidase S54 rhomboid" evidence="7">
    <location>
        <begin position="50"/>
        <end position="191"/>
    </location>
</feature>
<protein>
    <submittedName>
        <fullName evidence="8">RHBD2 protein</fullName>
    </submittedName>
</protein>
<feature type="transmembrane region" description="Helical" evidence="5">
    <location>
        <begin position="91"/>
        <end position="109"/>
    </location>
</feature>
<dbReference type="OrthoDB" id="10257275at2759"/>
<evidence type="ECO:0000313" key="8">
    <source>
        <dbReference type="EMBL" id="NXG43553.1"/>
    </source>
</evidence>
<keyword evidence="6" id="KW-0732">Signal</keyword>
<dbReference type="GO" id="GO:0004252">
    <property type="term" value="F:serine-type endopeptidase activity"/>
    <property type="evidence" value="ECO:0007669"/>
    <property type="project" value="InterPro"/>
</dbReference>